<dbReference type="Proteomes" id="UP000826656">
    <property type="component" value="Unassembled WGS sequence"/>
</dbReference>
<protein>
    <submittedName>
        <fullName evidence="1">Uncharacterized protein</fullName>
    </submittedName>
</protein>
<gene>
    <name evidence="1" type="ORF">KY290_007544</name>
</gene>
<organism evidence="1 2">
    <name type="scientific">Solanum tuberosum</name>
    <name type="common">Potato</name>
    <dbReference type="NCBI Taxonomy" id="4113"/>
    <lineage>
        <taxon>Eukaryota</taxon>
        <taxon>Viridiplantae</taxon>
        <taxon>Streptophyta</taxon>
        <taxon>Embryophyta</taxon>
        <taxon>Tracheophyta</taxon>
        <taxon>Spermatophyta</taxon>
        <taxon>Magnoliopsida</taxon>
        <taxon>eudicotyledons</taxon>
        <taxon>Gunneridae</taxon>
        <taxon>Pentapetalae</taxon>
        <taxon>asterids</taxon>
        <taxon>lamiids</taxon>
        <taxon>Solanales</taxon>
        <taxon>Solanaceae</taxon>
        <taxon>Solanoideae</taxon>
        <taxon>Solaneae</taxon>
        <taxon>Solanum</taxon>
    </lineage>
</organism>
<accession>A0ABQ7W5Z9</accession>
<keyword evidence="2" id="KW-1185">Reference proteome</keyword>
<comment type="caution">
    <text evidence="1">The sequence shown here is derived from an EMBL/GenBank/DDBJ whole genome shotgun (WGS) entry which is preliminary data.</text>
</comment>
<name>A0ABQ7W5Z9_SOLTU</name>
<evidence type="ECO:0000313" key="1">
    <source>
        <dbReference type="EMBL" id="KAH0776133.1"/>
    </source>
</evidence>
<dbReference type="EMBL" id="JAIVGD010000003">
    <property type="protein sequence ID" value="KAH0776133.1"/>
    <property type="molecule type" value="Genomic_DNA"/>
</dbReference>
<sequence length="102" mass="11375">MQNLSEEDQAEIEASNRVNSHILQLSSTYGAAFEGFEKETLALLMRIDGRKTELGIKKHGKANTTPKSRGIDKTELKKLQSSLNNEVEGARNRGRVLSLTFK</sequence>
<proteinExistence type="predicted"/>
<evidence type="ECO:0000313" key="2">
    <source>
        <dbReference type="Proteomes" id="UP000826656"/>
    </source>
</evidence>
<reference evidence="1 2" key="1">
    <citation type="journal article" date="2021" name="bioRxiv">
        <title>Chromosome-scale and haplotype-resolved genome assembly of a tetraploid potato cultivar.</title>
        <authorList>
            <person name="Sun H."/>
            <person name="Jiao W.-B."/>
            <person name="Krause K."/>
            <person name="Campoy J.A."/>
            <person name="Goel M."/>
            <person name="Folz-Donahue K."/>
            <person name="Kukat C."/>
            <person name="Huettel B."/>
            <person name="Schneeberger K."/>
        </authorList>
    </citation>
    <scope>NUCLEOTIDE SEQUENCE [LARGE SCALE GENOMIC DNA]</scope>
    <source>
        <strain evidence="1">SolTubOtavaFocal</strain>
        <tissue evidence="1">Leaves</tissue>
    </source>
</reference>